<organism evidence="1 2">
    <name type="scientific">Tanacetum coccineum</name>
    <dbReference type="NCBI Taxonomy" id="301880"/>
    <lineage>
        <taxon>Eukaryota</taxon>
        <taxon>Viridiplantae</taxon>
        <taxon>Streptophyta</taxon>
        <taxon>Embryophyta</taxon>
        <taxon>Tracheophyta</taxon>
        <taxon>Spermatophyta</taxon>
        <taxon>Magnoliopsida</taxon>
        <taxon>eudicotyledons</taxon>
        <taxon>Gunneridae</taxon>
        <taxon>Pentapetalae</taxon>
        <taxon>asterids</taxon>
        <taxon>campanulids</taxon>
        <taxon>Asterales</taxon>
        <taxon>Asteraceae</taxon>
        <taxon>Asteroideae</taxon>
        <taxon>Anthemideae</taxon>
        <taxon>Anthemidinae</taxon>
        <taxon>Tanacetum</taxon>
    </lineage>
</organism>
<protein>
    <recommendedName>
        <fullName evidence="3">Gag-Pol polyprotein</fullName>
    </recommendedName>
</protein>
<sequence>MQVNVQFLQQLQPEWSRFVTVVKQGQEIDTVSYHKLFDVLKQFQNEVNDIRSERLARSANPLALLAAAQPCKEIAQPFTPQILSQFLRKSVIQTQARMDKDIAKRNWHPGKIF</sequence>
<evidence type="ECO:0008006" key="3">
    <source>
        <dbReference type="Google" id="ProtNLM"/>
    </source>
</evidence>
<proteinExistence type="predicted"/>
<gene>
    <name evidence="1" type="ORF">Tco_1044870</name>
</gene>
<evidence type="ECO:0000313" key="1">
    <source>
        <dbReference type="EMBL" id="GJT78145.1"/>
    </source>
</evidence>
<dbReference type="Proteomes" id="UP001151760">
    <property type="component" value="Unassembled WGS sequence"/>
</dbReference>
<name>A0ABQ5GRW0_9ASTR</name>
<dbReference type="EMBL" id="BQNB010018776">
    <property type="protein sequence ID" value="GJT78145.1"/>
    <property type="molecule type" value="Genomic_DNA"/>
</dbReference>
<accession>A0ABQ5GRW0</accession>
<reference evidence="1" key="2">
    <citation type="submission" date="2022-01" db="EMBL/GenBank/DDBJ databases">
        <authorList>
            <person name="Yamashiro T."/>
            <person name="Shiraishi A."/>
            <person name="Satake H."/>
            <person name="Nakayama K."/>
        </authorList>
    </citation>
    <scope>NUCLEOTIDE SEQUENCE</scope>
</reference>
<evidence type="ECO:0000313" key="2">
    <source>
        <dbReference type="Proteomes" id="UP001151760"/>
    </source>
</evidence>
<keyword evidence="2" id="KW-1185">Reference proteome</keyword>
<comment type="caution">
    <text evidence="1">The sequence shown here is derived from an EMBL/GenBank/DDBJ whole genome shotgun (WGS) entry which is preliminary data.</text>
</comment>
<reference evidence="1" key="1">
    <citation type="journal article" date="2022" name="Int. J. Mol. Sci.">
        <title>Draft Genome of Tanacetum Coccineum: Genomic Comparison of Closely Related Tanacetum-Family Plants.</title>
        <authorList>
            <person name="Yamashiro T."/>
            <person name="Shiraishi A."/>
            <person name="Nakayama K."/>
            <person name="Satake H."/>
        </authorList>
    </citation>
    <scope>NUCLEOTIDE SEQUENCE</scope>
</reference>